<protein>
    <submittedName>
        <fullName evidence="1">Uncharacterized protein</fullName>
    </submittedName>
</protein>
<accession>A0AAN9I8C5</accession>
<proteinExistence type="predicted"/>
<comment type="caution">
    <text evidence="1">The sequence shown here is derived from an EMBL/GenBank/DDBJ whole genome shotgun (WGS) entry which is preliminary data.</text>
</comment>
<gene>
    <name evidence="1" type="ORF">RIF29_20104</name>
</gene>
<reference evidence="1 2" key="1">
    <citation type="submission" date="2024-01" db="EMBL/GenBank/DDBJ databases">
        <title>The genomes of 5 underutilized Papilionoideae crops provide insights into root nodulation and disease resistanc.</title>
        <authorList>
            <person name="Yuan L."/>
        </authorList>
    </citation>
    <scope>NUCLEOTIDE SEQUENCE [LARGE SCALE GENOMIC DNA]</scope>
    <source>
        <strain evidence="1">ZHUSHIDOU_FW_LH</strain>
        <tissue evidence="1">Leaf</tissue>
    </source>
</reference>
<evidence type="ECO:0000313" key="1">
    <source>
        <dbReference type="EMBL" id="KAK7267430.1"/>
    </source>
</evidence>
<organism evidence="1 2">
    <name type="scientific">Crotalaria pallida</name>
    <name type="common">Smooth rattlebox</name>
    <name type="synonym">Crotalaria striata</name>
    <dbReference type="NCBI Taxonomy" id="3830"/>
    <lineage>
        <taxon>Eukaryota</taxon>
        <taxon>Viridiplantae</taxon>
        <taxon>Streptophyta</taxon>
        <taxon>Embryophyta</taxon>
        <taxon>Tracheophyta</taxon>
        <taxon>Spermatophyta</taxon>
        <taxon>Magnoliopsida</taxon>
        <taxon>eudicotyledons</taxon>
        <taxon>Gunneridae</taxon>
        <taxon>Pentapetalae</taxon>
        <taxon>rosids</taxon>
        <taxon>fabids</taxon>
        <taxon>Fabales</taxon>
        <taxon>Fabaceae</taxon>
        <taxon>Papilionoideae</taxon>
        <taxon>50 kb inversion clade</taxon>
        <taxon>genistoids sensu lato</taxon>
        <taxon>core genistoids</taxon>
        <taxon>Crotalarieae</taxon>
        <taxon>Crotalaria</taxon>
    </lineage>
</organism>
<dbReference type="AlphaFoldDB" id="A0AAN9I8C5"/>
<sequence length="141" mass="16155">MIIHTILKPNNKLEESVNKGKERKCWSNCECAHQTQTRPDQTKPLLTCSAYVTFLPYVTRSSSLPYSNDSNFQIFPSHSIFIFPTPNSVHVSKSITRTKEKFSKDERVVLFGRCFAMIVQFQQLVFLFVPSAVLSANTKDF</sequence>
<dbReference type="Proteomes" id="UP001372338">
    <property type="component" value="Unassembled WGS sequence"/>
</dbReference>
<keyword evidence="2" id="KW-1185">Reference proteome</keyword>
<name>A0AAN9I8C5_CROPI</name>
<evidence type="ECO:0000313" key="2">
    <source>
        <dbReference type="Proteomes" id="UP001372338"/>
    </source>
</evidence>
<dbReference type="EMBL" id="JAYWIO010000004">
    <property type="protein sequence ID" value="KAK7267430.1"/>
    <property type="molecule type" value="Genomic_DNA"/>
</dbReference>